<evidence type="ECO:0000313" key="3">
    <source>
        <dbReference type="EMBL" id="SFV66393.1"/>
    </source>
</evidence>
<evidence type="ECO:0008006" key="4">
    <source>
        <dbReference type="Google" id="ProtNLM"/>
    </source>
</evidence>
<dbReference type="FunFam" id="3.40.1390.30:FF:000001">
    <property type="entry name" value="GTP cyclohydrolase 1 type 2"/>
    <property type="match status" value="1"/>
</dbReference>
<dbReference type="InterPro" id="IPR002678">
    <property type="entry name" value="DUF34/NIF3"/>
</dbReference>
<evidence type="ECO:0000256" key="2">
    <source>
        <dbReference type="ARBA" id="ARBA00022723"/>
    </source>
</evidence>
<evidence type="ECO:0000256" key="1">
    <source>
        <dbReference type="ARBA" id="ARBA00006964"/>
    </source>
</evidence>
<dbReference type="Gene3D" id="3.40.1390.30">
    <property type="entry name" value="NIF3 (NGG1p interacting factor 3)-like"/>
    <property type="match status" value="2"/>
</dbReference>
<name>A0A1W1CL13_9ZZZZ</name>
<dbReference type="Pfam" id="PF01784">
    <property type="entry name" value="DUF34_NIF3"/>
    <property type="match status" value="1"/>
</dbReference>
<reference evidence="3" key="1">
    <citation type="submission" date="2016-10" db="EMBL/GenBank/DDBJ databases">
        <authorList>
            <person name="de Groot N.N."/>
        </authorList>
    </citation>
    <scope>NUCLEOTIDE SEQUENCE</scope>
</reference>
<dbReference type="PANTHER" id="PTHR13799:SF14">
    <property type="entry name" value="GTP CYCLOHYDROLASE 1 TYPE 2 HOMOLOG"/>
    <property type="match status" value="1"/>
</dbReference>
<keyword evidence="2" id="KW-0479">Metal-binding</keyword>
<organism evidence="3">
    <name type="scientific">hydrothermal vent metagenome</name>
    <dbReference type="NCBI Taxonomy" id="652676"/>
    <lineage>
        <taxon>unclassified sequences</taxon>
        <taxon>metagenomes</taxon>
        <taxon>ecological metagenomes</taxon>
    </lineage>
</organism>
<protein>
    <recommendedName>
        <fullName evidence="4">Nif3-like dinuclear metal center hexameric protein</fullName>
    </recommendedName>
</protein>
<dbReference type="GO" id="GO:0005737">
    <property type="term" value="C:cytoplasm"/>
    <property type="evidence" value="ECO:0007669"/>
    <property type="project" value="TreeGrafter"/>
</dbReference>
<dbReference type="GO" id="GO:0046872">
    <property type="term" value="F:metal ion binding"/>
    <property type="evidence" value="ECO:0007669"/>
    <property type="project" value="UniProtKB-KW"/>
</dbReference>
<dbReference type="NCBIfam" id="TIGR00486">
    <property type="entry name" value="YbgI_SA1388"/>
    <property type="match status" value="1"/>
</dbReference>
<gene>
    <name evidence="3" type="ORF">MNB_SM-6-399</name>
</gene>
<dbReference type="PANTHER" id="PTHR13799">
    <property type="entry name" value="NGG1 INTERACTING FACTOR 3"/>
    <property type="match status" value="1"/>
</dbReference>
<dbReference type="SUPFAM" id="SSF102705">
    <property type="entry name" value="NIF3 (NGG1p interacting factor 3)-like"/>
    <property type="match status" value="1"/>
</dbReference>
<sequence length="240" mass="26933">MKILEIYEYLNELSPFEMQESWDNSGLLVGDFKTDIKTVALSIDVDEGLIDSLEEGTLLITHHPIIFGGLKQLEFSKYPANLLHKMIQKNISNIAMHTNFDQTHLNDYVATEILGYEIAQKDGFVAYLDVNEDFDQFAKKVALAFGLPHAKCVKANSFVKRAALTTGSGCSLMRSLDADCFLTGDVKYHDAMEAKSINLSVIDIGHYESERFFAQILQKHLKNLGLKVIIASSENPFTYV</sequence>
<accession>A0A1W1CL13</accession>
<dbReference type="AlphaFoldDB" id="A0A1W1CL13"/>
<dbReference type="EMBL" id="FPHK01000100">
    <property type="protein sequence ID" value="SFV66393.1"/>
    <property type="molecule type" value="Genomic_DNA"/>
</dbReference>
<dbReference type="InterPro" id="IPR036069">
    <property type="entry name" value="DUF34/NIF3_sf"/>
</dbReference>
<comment type="similarity">
    <text evidence="1">Belongs to the GTP cyclohydrolase I type 2/NIF3 family.</text>
</comment>
<proteinExistence type="inferred from homology"/>